<dbReference type="AlphaFoldDB" id="A0AAP2Z678"/>
<sequence length="139" mass="15298">MTVLFGLLLVINRSRRQQRRRLEGDASGEIAAAAIFGGDSRRLVTDTFTGAELITIFGDTMVDLRDSDIRSRPAIIETVTVFGDTEIRVPDDWTVRVETLNVFGETIDRRPRSAGRGSDSPPDLIVTGVTLFGETEISD</sequence>
<reference evidence="2 3" key="1">
    <citation type="submission" date="2022-09" db="EMBL/GenBank/DDBJ databases">
        <title>Enrichment on poylsaccharides allowed isolation of novel metabolic and taxonomic groups of Haloarchaea.</title>
        <authorList>
            <person name="Sorokin D.Y."/>
            <person name="Elcheninov A.G."/>
            <person name="Khizhniak T.V."/>
            <person name="Kolganova T.V."/>
            <person name="Kublanov I.V."/>
        </authorList>
    </citation>
    <scope>NUCLEOTIDE SEQUENCE [LARGE SCALE GENOMIC DNA]</scope>
    <source>
        <strain evidence="2 3">AArc-curdl1</strain>
    </source>
</reference>
<proteinExistence type="predicted"/>
<dbReference type="EMBL" id="JAOPJZ010000002">
    <property type="protein sequence ID" value="MCU4751160.1"/>
    <property type="molecule type" value="Genomic_DNA"/>
</dbReference>
<dbReference type="InterPro" id="IPR024425">
    <property type="entry name" value="LiaF-like_C"/>
</dbReference>
<evidence type="ECO:0000313" key="3">
    <source>
        <dbReference type="Proteomes" id="UP001321047"/>
    </source>
</evidence>
<evidence type="ECO:0000313" key="2">
    <source>
        <dbReference type="EMBL" id="MCU4751160.1"/>
    </source>
</evidence>
<evidence type="ECO:0000259" key="1">
    <source>
        <dbReference type="Pfam" id="PF09922"/>
    </source>
</evidence>
<dbReference type="Proteomes" id="UP001321047">
    <property type="component" value="Unassembled WGS sequence"/>
</dbReference>
<gene>
    <name evidence="2" type="ORF">OB919_04055</name>
</gene>
<protein>
    <submittedName>
        <fullName evidence="2">Cell wall-active antibiotics response protein</fullName>
    </submittedName>
</protein>
<keyword evidence="3" id="KW-1185">Reference proteome</keyword>
<dbReference type="Pfam" id="PF09922">
    <property type="entry name" value="LiaF-like_C"/>
    <property type="match status" value="1"/>
</dbReference>
<dbReference type="PANTHER" id="PTHR40763:SF5">
    <property type="entry name" value="MEMBRANE PROTEIN"/>
    <property type="match status" value="1"/>
</dbReference>
<accession>A0AAP2Z678</accession>
<comment type="caution">
    <text evidence="2">The sequence shown here is derived from an EMBL/GenBank/DDBJ whole genome shotgun (WGS) entry which is preliminary data.</text>
</comment>
<feature type="domain" description="Cell wall-active antibiotics response LiaF-like C-terminal" evidence="1">
    <location>
        <begin position="49"/>
        <end position="106"/>
    </location>
</feature>
<name>A0AAP2Z678_9EURY</name>
<organism evidence="2 3">
    <name type="scientific">Natronosalvus hydrolyticus</name>
    <dbReference type="NCBI Taxonomy" id="2979988"/>
    <lineage>
        <taxon>Archaea</taxon>
        <taxon>Methanobacteriati</taxon>
        <taxon>Methanobacteriota</taxon>
        <taxon>Stenosarchaea group</taxon>
        <taxon>Halobacteria</taxon>
        <taxon>Halobacteriales</taxon>
        <taxon>Natrialbaceae</taxon>
        <taxon>Natronosalvus</taxon>
    </lineage>
</organism>
<dbReference type="PANTHER" id="PTHR40763">
    <property type="entry name" value="MEMBRANE PROTEIN-RELATED"/>
    <property type="match status" value="1"/>
</dbReference>
<dbReference type="RefSeq" id="WP_342806653.1">
    <property type="nucleotide sequence ID" value="NZ_JAOPJZ010000002.1"/>
</dbReference>